<evidence type="ECO:0000256" key="10">
    <source>
        <dbReference type="ARBA" id="ARBA00049493"/>
    </source>
</evidence>
<dbReference type="AlphaFoldDB" id="A0A1P9WUY3"/>
<name>A0A1P9WUY3_9BACT</name>
<evidence type="ECO:0000256" key="4">
    <source>
        <dbReference type="ARBA" id="ARBA00022827"/>
    </source>
</evidence>
<keyword evidence="6 11" id="KW-0560">Oxidoreductase</keyword>
<dbReference type="PANTHER" id="PTHR42807:SF1">
    <property type="entry name" value="GLUTARYL-COA DEHYDROGENASE, MITOCHONDRIAL"/>
    <property type="match status" value="1"/>
</dbReference>
<evidence type="ECO:0000256" key="1">
    <source>
        <dbReference type="ARBA" id="ARBA00001974"/>
    </source>
</evidence>
<accession>A0A1P9WUY3</accession>
<dbReference type="PANTHER" id="PTHR42807">
    <property type="entry name" value="GLUTARYL-COA DEHYDROGENASE, MITOCHONDRIAL"/>
    <property type="match status" value="1"/>
</dbReference>
<dbReference type="InterPro" id="IPR009075">
    <property type="entry name" value="AcylCo_DH/oxidase_C"/>
</dbReference>
<feature type="region of interest" description="Disordered" evidence="12">
    <location>
        <begin position="1"/>
        <end position="23"/>
    </location>
</feature>
<evidence type="ECO:0000256" key="12">
    <source>
        <dbReference type="SAM" id="MobiDB-lite"/>
    </source>
</evidence>
<evidence type="ECO:0000256" key="11">
    <source>
        <dbReference type="RuleBase" id="RU362125"/>
    </source>
</evidence>
<comment type="similarity">
    <text evidence="2 11">Belongs to the acyl-CoA dehydrogenase family.</text>
</comment>
<organism evidence="16 17">
    <name type="scientific">Spirosoma montaniterrae</name>
    <dbReference type="NCBI Taxonomy" id="1178516"/>
    <lineage>
        <taxon>Bacteria</taxon>
        <taxon>Pseudomonadati</taxon>
        <taxon>Bacteroidota</taxon>
        <taxon>Cytophagia</taxon>
        <taxon>Cytophagales</taxon>
        <taxon>Cytophagaceae</taxon>
        <taxon>Spirosoma</taxon>
    </lineage>
</organism>
<reference evidence="16 17" key="1">
    <citation type="submission" date="2016-01" db="EMBL/GenBank/DDBJ databases">
        <authorList>
            <person name="Oliw E.H."/>
        </authorList>
    </citation>
    <scope>NUCLEOTIDE SEQUENCE [LARGE SCALE GENOMIC DNA]</scope>
    <source>
        <strain evidence="16 17">DY10</strain>
    </source>
</reference>
<dbReference type="PROSITE" id="PS00073">
    <property type="entry name" value="ACYL_COA_DH_2"/>
    <property type="match status" value="1"/>
</dbReference>
<dbReference type="InterPro" id="IPR013786">
    <property type="entry name" value="AcylCoA_DH/ox_N"/>
</dbReference>
<evidence type="ECO:0000259" key="15">
    <source>
        <dbReference type="Pfam" id="PF02771"/>
    </source>
</evidence>
<dbReference type="Proteomes" id="UP000187941">
    <property type="component" value="Chromosome"/>
</dbReference>
<dbReference type="InterPro" id="IPR037069">
    <property type="entry name" value="AcylCoA_DH/ox_N_sf"/>
</dbReference>
<dbReference type="InterPro" id="IPR009100">
    <property type="entry name" value="AcylCoA_DH/oxidase_NM_dom_sf"/>
</dbReference>
<dbReference type="Gene3D" id="1.20.140.10">
    <property type="entry name" value="Butyryl-CoA Dehydrogenase, subunit A, domain 3"/>
    <property type="match status" value="1"/>
</dbReference>
<keyword evidence="5" id="KW-0809">Transit peptide</keyword>
<proteinExistence type="inferred from homology"/>
<dbReference type="Pfam" id="PF00441">
    <property type="entry name" value="Acyl-CoA_dh_1"/>
    <property type="match status" value="1"/>
</dbReference>
<dbReference type="SUPFAM" id="SSF56645">
    <property type="entry name" value="Acyl-CoA dehydrogenase NM domain-like"/>
    <property type="match status" value="1"/>
</dbReference>
<feature type="compositionally biased region" description="Polar residues" evidence="12">
    <location>
        <begin position="1"/>
        <end position="10"/>
    </location>
</feature>
<dbReference type="STRING" id="1178516.AWR27_07610"/>
<gene>
    <name evidence="16" type="ORF">AWR27_07610</name>
</gene>
<dbReference type="KEGG" id="smon:AWR27_07610"/>
<keyword evidence="3 11" id="KW-0285">Flavoprotein</keyword>
<dbReference type="Pfam" id="PF02771">
    <property type="entry name" value="Acyl-CoA_dh_N"/>
    <property type="match status" value="1"/>
</dbReference>
<sequence length="407" mass="45274">MQPATPISTRSRADTRNLPPADSPDFYQMDDLLTAEHKLVRSAVRDFVRREISPIADDYAQRSEFPRQLVPKFGQIGAFGPTIPVKYGGGGLDQISYGLMTQEIERGDSGCRSCVSVQSSLVMYPIWAFGSEAQKQKYLPRLAKGELLGCFGLTEPNHGSDPGSLESGFSEYSDYYLLNGSKLWITNACIADIAIVWAKNDQGKIRALIVERGMDGFSTPEIKNKWSLRASVTGELVFRDVRVPKENILPDAYGLKHALKCLDQARYGIAWGALGAAMECYEVARRYALERIQFRKPIASFQLIQKKLAEMLTDITQAQLLCWRLGMLKNEDKATTAQISMAKRNNVEIALRTAREARQILGGMGISGDFPIMRHLMNLEAVSTYEGTHDIHLLILGAEITGIPAYK</sequence>
<dbReference type="Pfam" id="PF02770">
    <property type="entry name" value="Acyl-CoA_dh_M"/>
    <property type="match status" value="1"/>
</dbReference>
<evidence type="ECO:0000313" key="17">
    <source>
        <dbReference type="Proteomes" id="UP000187941"/>
    </source>
</evidence>
<evidence type="ECO:0000256" key="2">
    <source>
        <dbReference type="ARBA" id="ARBA00009347"/>
    </source>
</evidence>
<evidence type="ECO:0000256" key="5">
    <source>
        <dbReference type="ARBA" id="ARBA00022946"/>
    </source>
</evidence>
<dbReference type="Gene3D" id="1.10.540.10">
    <property type="entry name" value="Acyl-CoA dehydrogenase/oxidase, N-terminal domain"/>
    <property type="match status" value="1"/>
</dbReference>
<dbReference type="GO" id="GO:0033539">
    <property type="term" value="P:fatty acid beta-oxidation using acyl-CoA dehydrogenase"/>
    <property type="evidence" value="ECO:0007669"/>
    <property type="project" value="TreeGrafter"/>
</dbReference>
<evidence type="ECO:0000256" key="3">
    <source>
        <dbReference type="ARBA" id="ARBA00022630"/>
    </source>
</evidence>
<evidence type="ECO:0000256" key="8">
    <source>
        <dbReference type="ARBA" id="ARBA00037927"/>
    </source>
</evidence>
<comment type="pathway">
    <text evidence="7">Amino-acid metabolism; lysine degradation.</text>
</comment>
<dbReference type="InterPro" id="IPR052033">
    <property type="entry name" value="Glutaryl-CoA_DH_mitochondrial"/>
</dbReference>
<comment type="catalytic activity">
    <reaction evidence="10">
        <text>glutaryl-CoA + oxidized [electron-transfer flavoprotein] + 2 H(+) = (2E)-butenoyl-CoA + reduced [electron-transfer flavoprotein] + CO2</text>
        <dbReference type="Rhea" id="RHEA:13389"/>
        <dbReference type="Rhea" id="RHEA-COMP:10685"/>
        <dbReference type="Rhea" id="RHEA-COMP:10686"/>
        <dbReference type="ChEBI" id="CHEBI:15378"/>
        <dbReference type="ChEBI" id="CHEBI:16526"/>
        <dbReference type="ChEBI" id="CHEBI:57332"/>
        <dbReference type="ChEBI" id="CHEBI:57378"/>
        <dbReference type="ChEBI" id="CHEBI:57692"/>
        <dbReference type="ChEBI" id="CHEBI:58307"/>
        <dbReference type="EC" id="1.3.8.6"/>
    </reaction>
</comment>
<dbReference type="FunFam" id="1.10.540.10:FF:000002">
    <property type="entry name" value="Acyl-CoA dehydrogenase FadE19"/>
    <property type="match status" value="1"/>
</dbReference>
<dbReference type="SUPFAM" id="SSF47203">
    <property type="entry name" value="Acyl-CoA dehydrogenase C-terminal domain-like"/>
    <property type="match status" value="1"/>
</dbReference>
<dbReference type="EMBL" id="CP014263">
    <property type="protein sequence ID" value="AQG79202.1"/>
    <property type="molecule type" value="Genomic_DNA"/>
</dbReference>
<evidence type="ECO:0000256" key="6">
    <source>
        <dbReference type="ARBA" id="ARBA00023002"/>
    </source>
</evidence>
<dbReference type="GO" id="GO:0050660">
    <property type="term" value="F:flavin adenine dinucleotide binding"/>
    <property type="evidence" value="ECO:0007669"/>
    <property type="project" value="InterPro"/>
</dbReference>
<feature type="domain" description="Acyl-CoA dehydrogenase/oxidase C-terminal" evidence="13">
    <location>
        <begin position="254"/>
        <end position="399"/>
    </location>
</feature>
<dbReference type="OrthoDB" id="9764422at2"/>
<dbReference type="InterPro" id="IPR036250">
    <property type="entry name" value="AcylCo_DH-like_C"/>
</dbReference>
<feature type="domain" description="Acyl-CoA oxidase/dehydrogenase middle" evidence="14">
    <location>
        <begin position="150"/>
        <end position="241"/>
    </location>
</feature>
<dbReference type="GO" id="GO:0046949">
    <property type="term" value="P:fatty-acyl-CoA biosynthetic process"/>
    <property type="evidence" value="ECO:0007669"/>
    <property type="project" value="TreeGrafter"/>
</dbReference>
<feature type="domain" description="Acyl-CoA dehydrogenase/oxidase N-terminal" evidence="15">
    <location>
        <begin position="34"/>
        <end position="146"/>
    </location>
</feature>
<evidence type="ECO:0000256" key="9">
    <source>
        <dbReference type="ARBA" id="ARBA00039033"/>
    </source>
</evidence>
<evidence type="ECO:0000259" key="14">
    <source>
        <dbReference type="Pfam" id="PF02770"/>
    </source>
</evidence>
<keyword evidence="4 11" id="KW-0274">FAD</keyword>
<evidence type="ECO:0000256" key="7">
    <source>
        <dbReference type="ARBA" id="ARBA00037899"/>
    </source>
</evidence>
<dbReference type="GO" id="GO:0004361">
    <property type="term" value="F:glutaryl-CoA dehydrogenase activity"/>
    <property type="evidence" value="ECO:0007669"/>
    <property type="project" value="UniProtKB-EC"/>
</dbReference>
<evidence type="ECO:0000259" key="13">
    <source>
        <dbReference type="Pfam" id="PF00441"/>
    </source>
</evidence>
<dbReference type="EC" id="1.3.8.6" evidence="9"/>
<dbReference type="GO" id="GO:0000062">
    <property type="term" value="F:fatty-acyl-CoA binding"/>
    <property type="evidence" value="ECO:0007669"/>
    <property type="project" value="TreeGrafter"/>
</dbReference>
<dbReference type="InterPro" id="IPR006089">
    <property type="entry name" value="Acyl-CoA_DH_CS"/>
</dbReference>
<dbReference type="InterPro" id="IPR046373">
    <property type="entry name" value="Acyl-CoA_Oxase/DH_mid-dom_sf"/>
</dbReference>
<protein>
    <recommendedName>
        <fullName evidence="9">glutaryl-CoA dehydrogenase (ETF)</fullName>
        <ecNumber evidence="9">1.3.8.6</ecNumber>
    </recommendedName>
</protein>
<evidence type="ECO:0000313" key="16">
    <source>
        <dbReference type="EMBL" id="AQG79202.1"/>
    </source>
</evidence>
<comment type="pathway">
    <text evidence="8">Amino-acid metabolism; tryptophan metabolism.</text>
</comment>
<dbReference type="InterPro" id="IPR006091">
    <property type="entry name" value="Acyl-CoA_Oxase/DH_mid-dom"/>
</dbReference>
<dbReference type="Gene3D" id="2.40.110.10">
    <property type="entry name" value="Butyryl-CoA Dehydrogenase, subunit A, domain 2"/>
    <property type="match status" value="1"/>
</dbReference>
<keyword evidence="17" id="KW-1185">Reference proteome</keyword>
<comment type="cofactor">
    <cofactor evidence="1 11">
        <name>FAD</name>
        <dbReference type="ChEBI" id="CHEBI:57692"/>
    </cofactor>
</comment>